<name>A0AC61RX53_9FIRM</name>
<evidence type="ECO:0000313" key="1">
    <source>
        <dbReference type="EMBL" id="TGY96519.1"/>
    </source>
</evidence>
<evidence type="ECO:0000313" key="2">
    <source>
        <dbReference type="Proteomes" id="UP000304953"/>
    </source>
</evidence>
<comment type="caution">
    <text evidence="1">The sequence shown here is derived from an EMBL/GenBank/DDBJ whole genome shotgun (WGS) entry which is preliminary data.</text>
</comment>
<protein>
    <submittedName>
        <fullName evidence="1">Gfo/Idh/MocA family oxidoreductase</fullName>
    </submittedName>
</protein>
<gene>
    <name evidence="1" type="ORF">E5329_09060</name>
</gene>
<dbReference type="Proteomes" id="UP000304953">
    <property type="component" value="Unassembled WGS sequence"/>
</dbReference>
<organism evidence="1 2">
    <name type="scientific">Petralouisia muris</name>
    <dbReference type="NCBI Taxonomy" id="3032872"/>
    <lineage>
        <taxon>Bacteria</taxon>
        <taxon>Bacillati</taxon>
        <taxon>Bacillota</taxon>
        <taxon>Clostridia</taxon>
        <taxon>Lachnospirales</taxon>
        <taxon>Lachnospiraceae</taxon>
        <taxon>Petralouisia</taxon>
    </lineage>
</organism>
<accession>A0AC61RX53</accession>
<reference evidence="1" key="1">
    <citation type="submission" date="2019-04" db="EMBL/GenBank/DDBJ databases">
        <title>Microbes associate with the intestines of laboratory mice.</title>
        <authorList>
            <person name="Navarre W."/>
            <person name="Wong E."/>
            <person name="Huang K."/>
            <person name="Tropini C."/>
            <person name="Ng K."/>
            <person name="Yu B."/>
        </authorList>
    </citation>
    <scope>NUCLEOTIDE SEQUENCE</scope>
    <source>
        <strain evidence="1">NM01_1-7b</strain>
    </source>
</reference>
<dbReference type="EMBL" id="SRYA01000015">
    <property type="protein sequence ID" value="TGY96519.1"/>
    <property type="molecule type" value="Genomic_DNA"/>
</dbReference>
<keyword evidence="2" id="KW-1185">Reference proteome</keyword>
<sequence>MMGDIRIGIIGYGFMGHEHVKMLTELEGYRIVGVADIDKEQLKEVPEGIKRYASDEELINDPEIQVVLISANNNQHHGLVLQAAQAGKDIICEKPVAMSLKELDDMVKVTKECGVKFTVHHQRRLDPDYRTVKEIFDQGTLGNVFTIKSSLYGFNGNMHDWHVYIKEGGGMLYDWGVHLLDQILWMMPEAKITSIYADIRNVINFEVDDYFKILMRFDNHIVAEVELGTYYLTDKMHDKWFERHWFIGGNQGSAYVDGFEPEGKIVRTAGLLQNVGGTRTMTAAGPTRSFGPPPEGKILTEPVPQVHTKHRQYFENYRKAYVGEEEFLVKIPETRRVLALMDAVRESGRTGKSVEFEGGL</sequence>
<proteinExistence type="predicted"/>